<protein>
    <recommendedName>
        <fullName evidence="2">diguanylate cyclase</fullName>
        <ecNumber evidence="2">2.7.7.65</ecNumber>
    </recommendedName>
</protein>
<evidence type="ECO:0000256" key="1">
    <source>
        <dbReference type="ARBA" id="ARBA00001946"/>
    </source>
</evidence>
<dbReference type="Proteomes" id="UP000182769">
    <property type="component" value="Unassembled WGS sequence"/>
</dbReference>
<dbReference type="FunFam" id="3.30.70.270:FF:000001">
    <property type="entry name" value="Diguanylate cyclase domain protein"/>
    <property type="match status" value="1"/>
</dbReference>
<dbReference type="STRING" id="1137284.GCA_001418205_03035"/>
<dbReference type="GO" id="GO:0052621">
    <property type="term" value="F:diguanylate cyclase activity"/>
    <property type="evidence" value="ECO:0007669"/>
    <property type="project" value="UniProtKB-EC"/>
</dbReference>
<dbReference type="Gene3D" id="3.30.70.270">
    <property type="match status" value="1"/>
</dbReference>
<dbReference type="RefSeq" id="WP_055464077.1">
    <property type="nucleotide sequence ID" value="NZ_CYHG01000011.1"/>
</dbReference>
<dbReference type="InterPro" id="IPR050469">
    <property type="entry name" value="Diguanylate_Cyclase"/>
</dbReference>
<sequence>MSLSASKVNQYFRLTVPMMVKNNVPITPPYYTLWYNYTTGDIPKLNQRMDDIIKRLGQCDSLMCDKLLDEFITNAAEDKLLEMQSNINQVVKSMGHSTQNAMSDAEDFNQTLSKDIKIMAQEASQSDAPAAHKIVSIARDFMDKTEHYRSQLEKQNAEIQALKEKIAETEKQMFKDGLTEINNRRKFNEDLAIYTASATDTCLVILDIDHFKPFNDEYGHLLGDKVIQSVARTLELSCAQAQGAQAYRFGGEEFALLLPNADIQTAAKFANEVRVRISRLNLTNKKTGQSLRPITTSLGVAQFKPGETLDALLERADQHLYAAKNAGRNCVRPVIPTALAS</sequence>
<dbReference type="SUPFAM" id="SSF55073">
    <property type="entry name" value="Nucleotide cyclase"/>
    <property type="match status" value="1"/>
</dbReference>
<feature type="coiled-coil region" evidence="3">
    <location>
        <begin position="145"/>
        <end position="172"/>
    </location>
</feature>
<name>A0A0K6IR03_9GAMM</name>
<dbReference type="PANTHER" id="PTHR45138">
    <property type="entry name" value="REGULATORY COMPONENTS OF SENSORY TRANSDUCTION SYSTEM"/>
    <property type="match status" value="1"/>
</dbReference>
<dbReference type="GO" id="GO:0043709">
    <property type="term" value="P:cell adhesion involved in single-species biofilm formation"/>
    <property type="evidence" value="ECO:0007669"/>
    <property type="project" value="TreeGrafter"/>
</dbReference>
<evidence type="ECO:0000256" key="2">
    <source>
        <dbReference type="ARBA" id="ARBA00012528"/>
    </source>
</evidence>
<evidence type="ECO:0000313" key="6">
    <source>
        <dbReference type="Proteomes" id="UP000182769"/>
    </source>
</evidence>
<dbReference type="InterPro" id="IPR043128">
    <property type="entry name" value="Rev_trsase/Diguanyl_cyclase"/>
</dbReference>
<dbReference type="EC" id="2.7.7.65" evidence="2"/>
<keyword evidence="6" id="KW-1185">Reference proteome</keyword>
<evidence type="ECO:0000256" key="3">
    <source>
        <dbReference type="SAM" id="Coils"/>
    </source>
</evidence>
<dbReference type="GO" id="GO:1902201">
    <property type="term" value="P:negative regulation of bacterial-type flagellum-dependent cell motility"/>
    <property type="evidence" value="ECO:0007669"/>
    <property type="project" value="TreeGrafter"/>
</dbReference>
<dbReference type="PROSITE" id="PS50887">
    <property type="entry name" value="GGDEF"/>
    <property type="match status" value="1"/>
</dbReference>
<comment type="cofactor">
    <cofactor evidence="1">
        <name>Mg(2+)</name>
        <dbReference type="ChEBI" id="CHEBI:18420"/>
    </cofactor>
</comment>
<gene>
    <name evidence="5" type="ORF">Ga0061065_11195</name>
</gene>
<keyword evidence="3" id="KW-0175">Coiled coil</keyword>
<organism evidence="5 6">
    <name type="scientific">Marinomonas fungiae</name>
    <dbReference type="NCBI Taxonomy" id="1137284"/>
    <lineage>
        <taxon>Bacteria</taxon>
        <taxon>Pseudomonadati</taxon>
        <taxon>Pseudomonadota</taxon>
        <taxon>Gammaproteobacteria</taxon>
        <taxon>Oceanospirillales</taxon>
        <taxon>Oceanospirillaceae</taxon>
        <taxon>Marinomonas</taxon>
    </lineage>
</organism>
<dbReference type="SMART" id="SM00267">
    <property type="entry name" value="GGDEF"/>
    <property type="match status" value="1"/>
</dbReference>
<dbReference type="InterPro" id="IPR029787">
    <property type="entry name" value="Nucleotide_cyclase"/>
</dbReference>
<dbReference type="PANTHER" id="PTHR45138:SF2">
    <property type="entry name" value="DIGUANYLATE CYCLASE VDCA"/>
    <property type="match status" value="1"/>
</dbReference>
<dbReference type="GO" id="GO:0005886">
    <property type="term" value="C:plasma membrane"/>
    <property type="evidence" value="ECO:0007669"/>
    <property type="project" value="TreeGrafter"/>
</dbReference>
<dbReference type="Pfam" id="PF00990">
    <property type="entry name" value="GGDEF"/>
    <property type="match status" value="1"/>
</dbReference>
<dbReference type="EMBL" id="CYHG01000011">
    <property type="protein sequence ID" value="CUB05519.1"/>
    <property type="molecule type" value="Genomic_DNA"/>
</dbReference>
<dbReference type="AlphaFoldDB" id="A0A0K6IR03"/>
<evidence type="ECO:0000313" key="5">
    <source>
        <dbReference type="EMBL" id="CUB05519.1"/>
    </source>
</evidence>
<reference evidence="6" key="1">
    <citation type="submission" date="2015-08" db="EMBL/GenBank/DDBJ databases">
        <authorList>
            <person name="Varghese N."/>
        </authorList>
    </citation>
    <scope>NUCLEOTIDE SEQUENCE [LARGE SCALE GENOMIC DNA]</scope>
    <source>
        <strain evidence="6">JCM 18476</strain>
    </source>
</reference>
<feature type="domain" description="GGDEF" evidence="4">
    <location>
        <begin position="199"/>
        <end position="336"/>
    </location>
</feature>
<dbReference type="InterPro" id="IPR000160">
    <property type="entry name" value="GGDEF_dom"/>
</dbReference>
<proteinExistence type="predicted"/>
<dbReference type="OrthoDB" id="9812260at2"/>
<dbReference type="NCBIfam" id="TIGR00254">
    <property type="entry name" value="GGDEF"/>
    <property type="match status" value="1"/>
</dbReference>
<dbReference type="CDD" id="cd01949">
    <property type="entry name" value="GGDEF"/>
    <property type="match status" value="1"/>
</dbReference>
<evidence type="ECO:0000259" key="4">
    <source>
        <dbReference type="PROSITE" id="PS50887"/>
    </source>
</evidence>
<accession>A0A0K6IR03</accession>